<keyword evidence="2" id="KW-1185">Reference proteome</keyword>
<dbReference type="Proteomes" id="UP000294813">
    <property type="component" value="Unassembled WGS sequence"/>
</dbReference>
<name>A0A4R2RVK4_9FIRM</name>
<dbReference type="Pfam" id="PF07873">
    <property type="entry name" value="YabP"/>
    <property type="match status" value="1"/>
</dbReference>
<reference evidence="1 2" key="1">
    <citation type="submission" date="2019-03" db="EMBL/GenBank/DDBJ databases">
        <title>Genomic Encyclopedia of Type Strains, Phase IV (KMG-IV): sequencing the most valuable type-strain genomes for metagenomic binning, comparative biology and taxonomic classification.</title>
        <authorList>
            <person name="Goeker M."/>
        </authorList>
    </citation>
    <scope>NUCLEOTIDE SEQUENCE [LARGE SCALE GENOMIC DNA]</scope>
    <source>
        <strain evidence="1 2">DSM 11170</strain>
    </source>
</reference>
<dbReference type="Gene3D" id="2.60.40.2000">
    <property type="match status" value="1"/>
</dbReference>
<gene>
    <name evidence="1" type="ORF">EDD73_10373</name>
</gene>
<dbReference type="RefSeq" id="WP_131918038.1">
    <property type="nucleotide sequence ID" value="NZ_JAOQNU010000003.1"/>
</dbReference>
<sequence length="96" mass="10555">MAGGPGGPSGFEVIARGEMIVRGVKQVGAFDEVEILLETVDGPLLLRGEGLHITQLNLDEQYLELAGRINQVQYMEETAGPSLRHRGKNLLTRLWK</sequence>
<accession>A0A4R2RVK4</accession>
<dbReference type="InterPro" id="IPR038705">
    <property type="entry name" value="YabP_sf"/>
</dbReference>
<organism evidence="1 2">
    <name type="scientific">Heliophilum fasciatum</name>
    <dbReference type="NCBI Taxonomy" id="35700"/>
    <lineage>
        <taxon>Bacteria</taxon>
        <taxon>Bacillati</taxon>
        <taxon>Bacillota</taxon>
        <taxon>Clostridia</taxon>
        <taxon>Eubacteriales</taxon>
        <taxon>Heliobacteriaceae</taxon>
        <taxon>Heliophilum</taxon>
    </lineage>
</organism>
<protein>
    <submittedName>
        <fullName evidence="1">Sporulation protein YabP</fullName>
    </submittedName>
</protein>
<dbReference type="OrthoDB" id="9795125at2"/>
<evidence type="ECO:0000313" key="2">
    <source>
        <dbReference type="Proteomes" id="UP000294813"/>
    </source>
</evidence>
<proteinExistence type="predicted"/>
<dbReference type="InterPro" id="IPR022476">
    <property type="entry name" value="Spore_YabP/YqfC"/>
</dbReference>
<evidence type="ECO:0000313" key="1">
    <source>
        <dbReference type="EMBL" id="TCP68442.1"/>
    </source>
</evidence>
<dbReference type="AlphaFoldDB" id="A0A4R2RVK4"/>
<dbReference type="EMBL" id="SLXT01000003">
    <property type="protein sequence ID" value="TCP68442.1"/>
    <property type="molecule type" value="Genomic_DNA"/>
</dbReference>
<comment type="caution">
    <text evidence="1">The sequence shown here is derived from an EMBL/GenBank/DDBJ whole genome shotgun (WGS) entry which is preliminary data.</text>
</comment>